<name>A0A8J8MGX0_9FIRM</name>
<dbReference type="Proteomes" id="UP000683246">
    <property type="component" value="Chromosome"/>
</dbReference>
<proteinExistence type="predicted"/>
<evidence type="ECO:0000313" key="4">
    <source>
        <dbReference type="Proteomes" id="UP000683246"/>
    </source>
</evidence>
<dbReference type="AlphaFoldDB" id="A0A8J8MGX0"/>
<sequence>MKLYRHMIAICVLMMLTSCSAVKNFNEDSQQKKNATDTEQVAQLEENPLPKDTNYNDQEKATQYHLQGVTYLEKEDYENALEWFEKSFVEDPEYLLAHFHFAKTLGILMEEDYPTWFDRKQDIIEHLKKVVELNPDYVKHIEEDAHFDVIRKEYAYQLLTGLSINNSEDVNKILQRLDWYILGEGIVPVIGGITFHEDQTFTLWYYPTEFWKAYDDTLEKLQYHGHYEVNINNITLQLDEKMLKRSNREDIYNNDTLYEEGMILKGVLDQQGSLMFDILDYPFDSSYPEFSA</sequence>
<gene>
    <name evidence="3" type="ORF">HZI73_03300</name>
</gene>
<dbReference type="Gene3D" id="1.25.40.10">
    <property type="entry name" value="Tetratricopeptide repeat domain"/>
    <property type="match status" value="1"/>
</dbReference>
<dbReference type="EMBL" id="CP058649">
    <property type="protein sequence ID" value="QUI21369.1"/>
    <property type="molecule type" value="Genomic_DNA"/>
</dbReference>
<dbReference type="KEGG" id="vpy:HZI73_03300"/>
<evidence type="ECO:0000256" key="2">
    <source>
        <dbReference type="SAM" id="SignalP"/>
    </source>
</evidence>
<keyword evidence="2" id="KW-0732">Signal</keyword>
<dbReference type="InterPro" id="IPR019734">
    <property type="entry name" value="TPR_rpt"/>
</dbReference>
<feature type="chain" id="PRO_5035145682" description="Tetratricopeptide repeat protein" evidence="2">
    <location>
        <begin position="22"/>
        <end position="292"/>
    </location>
</feature>
<protein>
    <recommendedName>
        <fullName evidence="5">Tetratricopeptide repeat protein</fullName>
    </recommendedName>
</protein>
<dbReference type="InterPro" id="IPR011990">
    <property type="entry name" value="TPR-like_helical_dom_sf"/>
</dbReference>
<organism evidence="3 4">
    <name type="scientific">Vallitalea pronyensis</name>
    <dbReference type="NCBI Taxonomy" id="1348613"/>
    <lineage>
        <taxon>Bacteria</taxon>
        <taxon>Bacillati</taxon>
        <taxon>Bacillota</taxon>
        <taxon>Clostridia</taxon>
        <taxon>Lachnospirales</taxon>
        <taxon>Vallitaleaceae</taxon>
        <taxon>Vallitalea</taxon>
    </lineage>
</organism>
<dbReference type="SUPFAM" id="SSF48452">
    <property type="entry name" value="TPR-like"/>
    <property type="match status" value="1"/>
</dbReference>
<dbReference type="PROSITE" id="PS50005">
    <property type="entry name" value="TPR"/>
    <property type="match status" value="1"/>
</dbReference>
<dbReference type="RefSeq" id="WP_212696838.1">
    <property type="nucleotide sequence ID" value="NZ_CP058649.1"/>
</dbReference>
<reference evidence="3" key="1">
    <citation type="submission" date="2020-07" db="EMBL/GenBank/DDBJ databases">
        <title>Vallitalea pronyensis genome.</title>
        <authorList>
            <person name="Postec A."/>
        </authorList>
    </citation>
    <scope>NUCLEOTIDE SEQUENCE</scope>
    <source>
        <strain evidence="3">FatNI3</strain>
    </source>
</reference>
<keyword evidence="1" id="KW-0802">TPR repeat</keyword>
<dbReference type="PROSITE" id="PS51257">
    <property type="entry name" value="PROKAR_LIPOPROTEIN"/>
    <property type="match status" value="1"/>
</dbReference>
<evidence type="ECO:0000313" key="3">
    <source>
        <dbReference type="EMBL" id="QUI21369.1"/>
    </source>
</evidence>
<feature type="signal peptide" evidence="2">
    <location>
        <begin position="1"/>
        <end position="21"/>
    </location>
</feature>
<evidence type="ECO:0008006" key="5">
    <source>
        <dbReference type="Google" id="ProtNLM"/>
    </source>
</evidence>
<accession>A0A8J8MGX0</accession>
<keyword evidence="4" id="KW-1185">Reference proteome</keyword>
<evidence type="ECO:0000256" key="1">
    <source>
        <dbReference type="PROSITE-ProRule" id="PRU00339"/>
    </source>
</evidence>
<feature type="repeat" description="TPR" evidence="1">
    <location>
        <begin position="61"/>
        <end position="94"/>
    </location>
</feature>